<evidence type="ECO:0000256" key="2">
    <source>
        <dbReference type="ARBA" id="ARBA00007186"/>
    </source>
</evidence>
<gene>
    <name evidence="8" type="ORF">Cco03nite_40130</name>
</gene>
<dbReference type="SUPFAM" id="SSF51011">
    <property type="entry name" value="Glycosyl hydrolase domain"/>
    <property type="match status" value="1"/>
</dbReference>
<evidence type="ECO:0000313" key="9">
    <source>
        <dbReference type="Proteomes" id="UP000630887"/>
    </source>
</evidence>
<organism evidence="8 9">
    <name type="scientific">Catellatospora coxensis</name>
    <dbReference type="NCBI Taxonomy" id="310354"/>
    <lineage>
        <taxon>Bacteria</taxon>
        <taxon>Bacillati</taxon>
        <taxon>Actinomycetota</taxon>
        <taxon>Actinomycetes</taxon>
        <taxon>Micromonosporales</taxon>
        <taxon>Micromonosporaceae</taxon>
        <taxon>Catellatospora</taxon>
    </lineage>
</organism>
<dbReference type="SUPFAM" id="SSF51445">
    <property type="entry name" value="(Trans)glycosidases"/>
    <property type="match status" value="1"/>
</dbReference>
<dbReference type="EC" id="3.2.1.55" evidence="3"/>
<name>A0A8J3KRG9_9ACTN</name>
<dbReference type="Gene3D" id="2.60.40.1180">
    <property type="entry name" value="Golgi alpha-mannosidase II"/>
    <property type="match status" value="1"/>
</dbReference>
<evidence type="ECO:0000259" key="7">
    <source>
        <dbReference type="SMART" id="SM00813"/>
    </source>
</evidence>
<evidence type="ECO:0000256" key="6">
    <source>
        <dbReference type="ARBA" id="ARBA00023180"/>
    </source>
</evidence>
<keyword evidence="5" id="KW-0378">Hydrolase</keyword>
<dbReference type="CDD" id="cd23399">
    <property type="entry name" value="beta-trefoil_ABD_ABFB"/>
    <property type="match status" value="2"/>
</dbReference>
<dbReference type="InterPro" id="IPR007934">
    <property type="entry name" value="AbfB_ABD"/>
</dbReference>
<evidence type="ECO:0000313" key="8">
    <source>
        <dbReference type="EMBL" id="GIG07313.1"/>
    </source>
</evidence>
<feature type="domain" description="Alpha-L-arabinofuranosidase C-terminal" evidence="7">
    <location>
        <begin position="465"/>
        <end position="644"/>
    </location>
</feature>
<dbReference type="InterPro" id="IPR051563">
    <property type="entry name" value="Glycosyl_Hydrolase_51"/>
</dbReference>
<evidence type="ECO:0000256" key="5">
    <source>
        <dbReference type="ARBA" id="ARBA00022801"/>
    </source>
</evidence>
<dbReference type="EMBL" id="BONI01000033">
    <property type="protein sequence ID" value="GIG07313.1"/>
    <property type="molecule type" value="Genomic_DNA"/>
</dbReference>
<reference evidence="8 9" key="1">
    <citation type="submission" date="2021-01" db="EMBL/GenBank/DDBJ databases">
        <title>Whole genome shotgun sequence of Catellatospora coxensis NBRC 107359.</title>
        <authorList>
            <person name="Komaki H."/>
            <person name="Tamura T."/>
        </authorList>
    </citation>
    <scope>NUCLEOTIDE SEQUENCE [LARGE SCALE GENOMIC DNA]</scope>
    <source>
        <strain evidence="8 9">NBRC 107359</strain>
    </source>
</reference>
<dbReference type="SUPFAM" id="SSF110221">
    <property type="entry name" value="AbfB domain"/>
    <property type="match status" value="2"/>
</dbReference>
<dbReference type="InterPro" id="IPR008979">
    <property type="entry name" value="Galactose-bd-like_sf"/>
</dbReference>
<keyword evidence="4" id="KW-0732">Signal</keyword>
<evidence type="ECO:0000256" key="4">
    <source>
        <dbReference type="ARBA" id="ARBA00022729"/>
    </source>
</evidence>
<proteinExistence type="inferred from homology"/>
<evidence type="ECO:0000256" key="3">
    <source>
        <dbReference type="ARBA" id="ARBA00012670"/>
    </source>
</evidence>
<accession>A0A8J3KRG9</accession>
<dbReference type="AlphaFoldDB" id="A0A8J3KRG9"/>
<dbReference type="Gene3D" id="2.80.10.50">
    <property type="match status" value="2"/>
</dbReference>
<comment type="catalytic activity">
    <reaction evidence="1">
        <text>Hydrolysis of terminal non-reducing alpha-L-arabinofuranoside residues in alpha-L-arabinosides.</text>
        <dbReference type="EC" id="3.2.1.55"/>
    </reaction>
</comment>
<dbReference type="Pfam" id="PF06964">
    <property type="entry name" value="Alpha-L-AF_C"/>
    <property type="match status" value="1"/>
</dbReference>
<dbReference type="InterPro" id="IPR055235">
    <property type="entry name" value="ASD1_cat"/>
</dbReference>
<dbReference type="InterPro" id="IPR013780">
    <property type="entry name" value="Glyco_hydro_b"/>
</dbReference>
<dbReference type="SMART" id="SM00813">
    <property type="entry name" value="Alpha-L-AF_C"/>
    <property type="match status" value="1"/>
</dbReference>
<comment type="caution">
    <text evidence="8">The sequence shown here is derived from an EMBL/GenBank/DDBJ whole genome shotgun (WGS) entry which is preliminary data.</text>
</comment>
<comment type="similarity">
    <text evidence="2">Belongs to the glycosyl hydrolase 51 family.</text>
</comment>
<dbReference type="InterPro" id="IPR017853">
    <property type="entry name" value="GH"/>
</dbReference>
<dbReference type="GO" id="GO:0046556">
    <property type="term" value="F:alpha-L-arabinofuranosidase activity"/>
    <property type="evidence" value="ECO:0007669"/>
    <property type="project" value="UniProtKB-EC"/>
</dbReference>
<dbReference type="Gene3D" id="3.20.20.80">
    <property type="entry name" value="Glycosidases"/>
    <property type="match status" value="1"/>
</dbReference>
<dbReference type="PANTHER" id="PTHR31776">
    <property type="entry name" value="ALPHA-L-ARABINOFURANOSIDASE 1"/>
    <property type="match status" value="1"/>
</dbReference>
<dbReference type="InterPro" id="IPR010720">
    <property type="entry name" value="Alpha-L-AF_C"/>
</dbReference>
<keyword evidence="6" id="KW-0325">Glycoprotein</keyword>
<keyword evidence="9" id="KW-1185">Reference proteome</keyword>
<dbReference type="SUPFAM" id="SSF49785">
    <property type="entry name" value="Galactose-binding domain-like"/>
    <property type="match status" value="1"/>
</dbReference>
<dbReference type="InterPro" id="IPR036195">
    <property type="entry name" value="AbfB_ABD_sf"/>
</dbReference>
<evidence type="ECO:0000256" key="1">
    <source>
        <dbReference type="ARBA" id="ARBA00001462"/>
    </source>
</evidence>
<dbReference type="PANTHER" id="PTHR31776:SF0">
    <property type="entry name" value="ALPHA-L-ARABINOFURANOSIDASE 1"/>
    <property type="match status" value="1"/>
</dbReference>
<dbReference type="Pfam" id="PF22848">
    <property type="entry name" value="ASD1_dom"/>
    <property type="match status" value="1"/>
</dbReference>
<dbReference type="GO" id="GO:0046373">
    <property type="term" value="P:L-arabinose metabolic process"/>
    <property type="evidence" value="ECO:0007669"/>
    <property type="project" value="InterPro"/>
</dbReference>
<protein>
    <recommendedName>
        <fullName evidence="3">non-reducing end alpha-L-arabinofuranosidase</fullName>
        <ecNumber evidence="3">3.2.1.55</ecNumber>
    </recommendedName>
</protein>
<dbReference type="Pfam" id="PF05270">
    <property type="entry name" value="AbfB"/>
    <property type="match status" value="2"/>
</dbReference>
<sequence length="975" mass="102025">MNVIAHIPPSLEEHMQHRARPILLAVVLTAGLATVPAAPAAAAPTAWLTVDAGHTTAAVNSTQFGHIVEDINHSVEGGLNANVVRNATMKENGISSWSLLTAGGGSGSVALDTAGGLNAANPNSLRLSIGANAAGQRVGAANAGFYGVGVRPSATYQVSFFARADQAFGPVTVSLESNTGTVYASASVGTVGTGWARYTATLTAPASAPVSTANRFVVSANGAGAGRTLWLSVVQCNAPTFAPTGNIRADLQQKLADTKPGFIRVPGGNYLEGNVIANRFAWKNTIGAVEQRAGHQNDAWGYWSTDHFGLLNYLLMAEQAGAEPLLGVFAGYTLNGSVTPQNQLAPYIQEALDEIEYITGSTSTTWGARRAADGHPAPFPLRYVEIGNEDWFDGSGSYDGYRYPMFYDAIKAAYPQLQIVASMPVTSRPMDVIDDHYYSGNPAGIAALATRYDSADRNGPKVLVGEYGVTNGSSTNPTGTLSGAIAEAAFMTGLVRNADLVMGAAYAPALTSVDNWQWSSNLIGFNAVSSYGSPSYHVQQMFGTLLGDHVVPVQLTGASPDVRAVATRTVSGTVYLTVVNPTASAVETQLTISGASSVGGTATVTTLTGDPNARNSISAPNTIAPTTTTTAAGPSFVRTFPANSVVVLTLSTTGSATPLLAVGKGASLRATTPGYTDRSVRHSGGVAVTSVITAASTATDKKNGSFLVRAGLAGSGCYSLESRDNPGSFLRHYNYQVRLAADDGSAQFAADATFCAADGNSGQGVSLRSYNFPTRFLRHHANQVWIASNGGTLPSDSAVNWAQDTTWRLTSAWWRSDANVTAGSYQSLQATTPGFTDRYVRHQGYLGYTAQVTGGSSGTVKQDATFRIVAGLADNSCYSFESRNFPGYYLRHSDYRIRLDAYAATPLYAADATFCAQPGNSGTGLSWQSYNFANRYLRHYSSEVWVSGNGGTLAADAPANFAADTSWLTAAPWAP</sequence>
<dbReference type="Proteomes" id="UP000630887">
    <property type="component" value="Unassembled WGS sequence"/>
</dbReference>